<dbReference type="EMBL" id="BOMS01000088">
    <property type="protein sequence ID" value="GIE69504.1"/>
    <property type="molecule type" value="Genomic_DNA"/>
</dbReference>
<dbReference type="RefSeq" id="WP_203827651.1">
    <property type="nucleotide sequence ID" value="NZ_BAAATY010000019.1"/>
</dbReference>
<protein>
    <recommendedName>
        <fullName evidence="5">SnoaL-like domain-containing protein</fullName>
    </recommendedName>
</protein>
<organism evidence="3 4">
    <name type="scientific">Actinoplanes palleronii</name>
    <dbReference type="NCBI Taxonomy" id="113570"/>
    <lineage>
        <taxon>Bacteria</taxon>
        <taxon>Bacillati</taxon>
        <taxon>Actinomycetota</taxon>
        <taxon>Actinomycetes</taxon>
        <taxon>Micromonosporales</taxon>
        <taxon>Micromonosporaceae</taxon>
        <taxon>Actinoplanes</taxon>
    </lineage>
</organism>
<evidence type="ECO:0000313" key="3">
    <source>
        <dbReference type="EMBL" id="GIE69504.1"/>
    </source>
</evidence>
<dbReference type="Pfam" id="PF22036">
    <property type="entry name" value="MoaF_like"/>
    <property type="match status" value="1"/>
</dbReference>
<evidence type="ECO:0000259" key="2">
    <source>
        <dbReference type="Pfam" id="PF22036"/>
    </source>
</evidence>
<accession>A0ABQ4BFR0</accession>
<evidence type="ECO:0000313" key="4">
    <source>
        <dbReference type="Proteomes" id="UP000624709"/>
    </source>
</evidence>
<dbReference type="Pfam" id="PF12680">
    <property type="entry name" value="SnoaL_2"/>
    <property type="match status" value="1"/>
</dbReference>
<gene>
    <name evidence="3" type="ORF">Apa02nite_056120</name>
</gene>
<keyword evidence="4" id="KW-1185">Reference proteome</keyword>
<sequence>MPDAVFGHQYVSDLGELVLLLDFESASALTVTVLEGGGIAVAGQRERVDVTMAEVRPGLYFTTWQNRAGATVTQMQDFVNAMVRATLALPDGRCLVMTGSLRRTDDTEPSPGAGTTVRKQIARQAMRELLAGRIADLDRYWTPGHRDHALPADGHEGLRAFAMSAVGRRWEPVRMIAEGDMVVAHGRLTADGAPSIIVVDLFRFEGNRIAEHWNVAQPDSAEGDRPML</sequence>
<dbReference type="Proteomes" id="UP000624709">
    <property type="component" value="Unassembled WGS sequence"/>
</dbReference>
<evidence type="ECO:0000259" key="1">
    <source>
        <dbReference type="Pfam" id="PF12680"/>
    </source>
</evidence>
<dbReference type="SUPFAM" id="SSF54427">
    <property type="entry name" value="NTF2-like"/>
    <property type="match status" value="1"/>
</dbReference>
<name>A0ABQ4BFR0_9ACTN</name>
<reference evidence="3 4" key="1">
    <citation type="submission" date="2021-01" db="EMBL/GenBank/DDBJ databases">
        <title>Whole genome shotgun sequence of Actinoplanes palleronii NBRC 14916.</title>
        <authorList>
            <person name="Komaki H."/>
            <person name="Tamura T."/>
        </authorList>
    </citation>
    <scope>NUCLEOTIDE SEQUENCE [LARGE SCALE GENOMIC DNA]</scope>
    <source>
        <strain evidence="3 4">NBRC 14916</strain>
    </source>
</reference>
<feature type="domain" description="MoaF-like" evidence="2">
    <location>
        <begin position="7"/>
        <end position="102"/>
    </location>
</feature>
<evidence type="ECO:0008006" key="5">
    <source>
        <dbReference type="Google" id="ProtNLM"/>
    </source>
</evidence>
<proteinExistence type="predicted"/>
<dbReference type="InterPro" id="IPR037401">
    <property type="entry name" value="SnoaL-like"/>
</dbReference>
<dbReference type="InterPro" id="IPR032710">
    <property type="entry name" value="NTF2-like_dom_sf"/>
</dbReference>
<dbReference type="Gene3D" id="3.10.450.50">
    <property type="match status" value="1"/>
</dbReference>
<dbReference type="InterPro" id="IPR053892">
    <property type="entry name" value="MoaF-like"/>
</dbReference>
<comment type="caution">
    <text evidence="3">The sequence shown here is derived from an EMBL/GenBank/DDBJ whole genome shotgun (WGS) entry which is preliminary data.</text>
</comment>
<feature type="domain" description="SnoaL-like" evidence="1">
    <location>
        <begin position="123"/>
        <end position="212"/>
    </location>
</feature>